<dbReference type="EMBL" id="QXDL01000321">
    <property type="protein sequence ID" value="RIH76390.1"/>
    <property type="molecule type" value="Genomic_DNA"/>
</dbReference>
<evidence type="ECO:0000313" key="5">
    <source>
        <dbReference type="Proteomes" id="UP000265715"/>
    </source>
</evidence>
<evidence type="ECO:0000256" key="2">
    <source>
        <dbReference type="PROSITE-ProRule" id="PRU00169"/>
    </source>
</evidence>
<evidence type="ECO:0000259" key="3">
    <source>
        <dbReference type="PROSITE" id="PS50110"/>
    </source>
</evidence>
<organism evidence="4 5">
    <name type="scientific">Calidithermus terrae</name>
    <dbReference type="NCBI Taxonomy" id="1408545"/>
    <lineage>
        <taxon>Bacteria</taxon>
        <taxon>Thermotogati</taxon>
        <taxon>Deinococcota</taxon>
        <taxon>Deinococci</taxon>
        <taxon>Thermales</taxon>
        <taxon>Thermaceae</taxon>
        <taxon>Calidithermus</taxon>
    </lineage>
</organism>
<dbReference type="Gene3D" id="3.40.50.2300">
    <property type="match status" value="1"/>
</dbReference>
<protein>
    <submittedName>
        <fullName evidence="4">Transcriptional regulatory protein AfsQ1</fullName>
    </submittedName>
</protein>
<dbReference type="SMART" id="SM00448">
    <property type="entry name" value="REC"/>
    <property type="match status" value="1"/>
</dbReference>
<evidence type="ECO:0000313" key="4">
    <source>
        <dbReference type="EMBL" id="RIH76390.1"/>
    </source>
</evidence>
<dbReference type="GO" id="GO:0000160">
    <property type="term" value="P:phosphorelay signal transduction system"/>
    <property type="evidence" value="ECO:0007669"/>
    <property type="project" value="InterPro"/>
</dbReference>
<dbReference type="InterPro" id="IPR050595">
    <property type="entry name" value="Bact_response_regulator"/>
</dbReference>
<dbReference type="Pfam" id="PF00072">
    <property type="entry name" value="Response_reg"/>
    <property type="match status" value="1"/>
</dbReference>
<dbReference type="InterPro" id="IPR011006">
    <property type="entry name" value="CheY-like_superfamily"/>
</dbReference>
<dbReference type="OrthoDB" id="34379at2"/>
<accession>A0A399E1J1</accession>
<dbReference type="PANTHER" id="PTHR44591:SF3">
    <property type="entry name" value="RESPONSE REGULATORY DOMAIN-CONTAINING PROTEIN"/>
    <property type="match status" value="1"/>
</dbReference>
<feature type="domain" description="Response regulatory" evidence="3">
    <location>
        <begin position="8"/>
        <end position="123"/>
    </location>
</feature>
<dbReference type="AlphaFoldDB" id="A0A399E1J1"/>
<feature type="modified residue" description="4-aspartylphosphate" evidence="2">
    <location>
        <position position="57"/>
    </location>
</feature>
<reference evidence="4 5" key="1">
    <citation type="submission" date="2018-08" db="EMBL/GenBank/DDBJ databases">
        <title>Meiothermus terrae DSM 26712 genome sequencing project.</title>
        <authorList>
            <person name="Da Costa M.S."/>
            <person name="Albuquerque L."/>
            <person name="Raposo P."/>
            <person name="Froufe H.J.C."/>
            <person name="Barroso C.S."/>
            <person name="Egas C."/>
        </authorList>
    </citation>
    <scope>NUCLEOTIDE SEQUENCE [LARGE SCALE GENOMIC DNA]</scope>
    <source>
        <strain evidence="4 5">DSM 26712</strain>
    </source>
</reference>
<evidence type="ECO:0000256" key="1">
    <source>
        <dbReference type="ARBA" id="ARBA00022553"/>
    </source>
</evidence>
<dbReference type="Proteomes" id="UP000265715">
    <property type="component" value="Unassembled WGS sequence"/>
</dbReference>
<comment type="caution">
    <text evidence="4">The sequence shown here is derived from an EMBL/GenBank/DDBJ whole genome shotgun (WGS) entry which is preliminary data.</text>
</comment>
<keyword evidence="5" id="KW-1185">Reference proteome</keyword>
<dbReference type="PANTHER" id="PTHR44591">
    <property type="entry name" value="STRESS RESPONSE REGULATOR PROTEIN 1"/>
    <property type="match status" value="1"/>
</dbReference>
<sequence length="134" mass="14927">MEVAQSPVAVIITPNATIRALLEMVLEQEGFKAQFFGTPQEAMTLLRESVPRLLLLDEGLTPDAFSVSGRLKMTRRLRDVPVLVLVSEHDDRTRVTAEISKVDHVIPKPFESRHLRSLLRSVLRSSTTHEAASG</sequence>
<dbReference type="RefSeq" id="WP_119316717.1">
    <property type="nucleotide sequence ID" value="NZ_QXDL01000321.1"/>
</dbReference>
<dbReference type="InterPro" id="IPR001789">
    <property type="entry name" value="Sig_transdc_resp-reg_receiver"/>
</dbReference>
<keyword evidence="1 2" id="KW-0597">Phosphoprotein</keyword>
<dbReference type="PROSITE" id="PS50110">
    <property type="entry name" value="RESPONSE_REGULATORY"/>
    <property type="match status" value="1"/>
</dbReference>
<name>A0A399E1J1_9DEIN</name>
<gene>
    <name evidence="4" type="primary">afsQ1_2</name>
    <name evidence="4" type="ORF">Mterra_03887</name>
</gene>
<dbReference type="SUPFAM" id="SSF52172">
    <property type="entry name" value="CheY-like"/>
    <property type="match status" value="1"/>
</dbReference>
<proteinExistence type="predicted"/>